<dbReference type="Gene3D" id="3.30.9.10">
    <property type="entry name" value="D-Amino Acid Oxidase, subunit A, domain 2"/>
    <property type="match status" value="1"/>
</dbReference>
<dbReference type="InterPro" id="IPR036010">
    <property type="entry name" value="2Fe-2S_ferredoxin-like_sf"/>
</dbReference>
<dbReference type="Proteomes" id="UP000787635">
    <property type="component" value="Unassembled WGS sequence"/>
</dbReference>
<dbReference type="PRINTS" id="PR00368">
    <property type="entry name" value="FADPNR"/>
</dbReference>
<dbReference type="InterPro" id="IPR041854">
    <property type="entry name" value="BFD-like_2Fe2S-bd_dom_sf"/>
</dbReference>
<dbReference type="Pfam" id="PF07992">
    <property type="entry name" value="Pyr_redox_2"/>
    <property type="match status" value="1"/>
</dbReference>
<dbReference type="Pfam" id="PF01266">
    <property type="entry name" value="DAO"/>
    <property type="match status" value="1"/>
</dbReference>
<dbReference type="InterPro" id="IPR042204">
    <property type="entry name" value="2Fe-2S-bd_N"/>
</dbReference>
<feature type="domain" description="BFD-like [2Fe-2S]-binding" evidence="3">
    <location>
        <begin position="477"/>
        <end position="527"/>
    </location>
</feature>
<dbReference type="CDD" id="cd19946">
    <property type="entry name" value="GlpA-like_Fer2_BFD-like"/>
    <property type="match status" value="1"/>
</dbReference>
<dbReference type="InterPro" id="IPR051691">
    <property type="entry name" value="Metab_Enz_Cyan_OpOx_G3PDH"/>
</dbReference>
<evidence type="ECO:0000259" key="2">
    <source>
        <dbReference type="Pfam" id="PF01266"/>
    </source>
</evidence>
<organism evidence="5 6">
    <name type="scientific">Falsiroseomonas selenitidurans</name>
    <dbReference type="NCBI Taxonomy" id="2716335"/>
    <lineage>
        <taxon>Bacteria</taxon>
        <taxon>Pseudomonadati</taxon>
        <taxon>Pseudomonadota</taxon>
        <taxon>Alphaproteobacteria</taxon>
        <taxon>Acetobacterales</taxon>
        <taxon>Roseomonadaceae</taxon>
        <taxon>Falsiroseomonas</taxon>
    </lineage>
</organism>
<evidence type="ECO:0000259" key="4">
    <source>
        <dbReference type="Pfam" id="PF07992"/>
    </source>
</evidence>
<evidence type="ECO:0000259" key="3">
    <source>
        <dbReference type="Pfam" id="PF04324"/>
    </source>
</evidence>
<name>A0ABX1E0Q4_9PROT</name>
<reference evidence="5 6" key="1">
    <citation type="submission" date="2020-03" db="EMBL/GenBank/DDBJ databases">
        <title>Roseomonas selenitidurans sp. nov. isolated from urban soil.</title>
        <authorList>
            <person name="Liu H."/>
        </authorList>
    </citation>
    <scope>NUCLEOTIDE SEQUENCE [LARGE SCALE GENOMIC DNA]</scope>
    <source>
        <strain evidence="5 6">BU-1</strain>
    </source>
</reference>
<feature type="domain" description="FAD dependent oxidoreductase" evidence="2">
    <location>
        <begin position="584"/>
        <end position="937"/>
    </location>
</feature>
<gene>
    <name evidence="5" type="ORF">HEQ75_07160</name>
</gene>
<dbReference type="PANTHER" id="PTHR42949:SF3">
    <property type="entry name" value="ANAEROBIC GLYCEROL-3-PHOSPHATE DEHYDROGENASE SUBUNIT B"/>
    <property type="match status" value="1"/>
</dbReference>
<feature type="domain" description="FAD/NAD(P)-binding" evidence="4">
    <location>
        <begin position="113"/>
        <end position="415"/>
    </location>
</feature>
<keyword evidence="1" id="KW-0560">Oxidoreductase</keyword>
<dbReference type="InterPro" id="IPR007419">
    <property type="entry name" value="BFD-like_2Fe2S-bd_dom"/>
</dbReference>
<dbReference type="InterPro" id="IPR023753">
    <property type="entry name" value="FAD/NAD-binding_dom"/>
</dbReference>
<dbReference type="PANTHER" id="PTHR42949">
    <property type="entry name" value="ANAEROBIC GLYCEROL-3-PHOSPHATE DEHYDROGENASE SUBUNIT B"/>
    <property type="match status" value="1"/>
</dbReference>
<dbReference type="EMBL" id="JAAVNE010000008">
    <property type="protein sequence ID" value="NKC30636.1"/>
    <property type="molecule type" value="Genomic_DNA"/>
</dbReference>
<evidence type="ECO:0000256" key="1">
    <source>
        <dbReference type="ARBA" id="ARBA00023002"/>
    </source>
</evidence>
<dbReference type="SUPFAM" id="SSF51905">
    <property type="entry name" value="FAD/NAD(P)-binding domain"/>
    <property type="match status" value="2"/>
</dbReference>
<dbReference type="SUPFAM" id="SSF54292">
    <property type="entry name" value="2Fe-2S ferredoxin-like"/>
    <property type="match status" value="1"/>
</dbReference>
<dbReference type="Gene3D" id="3.50.50.60">
    <property type="entry name" value="FAD/NAD(P)-binding domain"/>
    <property type="match status" value="3"/>
</dbReference>
<keyword evidence="6" id="KW-1185">Reference proteome</keyword>
<dbReference type="Gene3D" id="1.10.10.1100">
    <property type="entry name" value="BFD-like [2Fe-2S]-binding domain"/>
    <property type="match status" value="1"/>
</dbReference>
<dbReference type="InterPro" id="IPR036188">
    <property type="entry name" value="FAD/NAD-bd_sf"/>
</dbReference>
<evidence type="ECO:0000313" key="6">
    <source>
        <dbReference type="Proteomes" id="UP000787635"/>
    </source>
</evidence>
<dbReference type="RefSeq" id="WP_168028706.1">
    <property type="nucleotide sequence ID" value="NZ_JAAVNE010000008.1"/>
</dbReference>
<comment type="caution">
    <text evidence="5">The sequence shown here is derived from an EMBL/GenBank/DDBJ whole genome shotgun (WGS) entry which is preliminary data.</text>
</comment>
<dbReference type="Gene3D" id="3.10.20.440">
    <property type="entry name" value="2Fe-2S iron-sulphur cluster binding domain, sarcosine oxidase, alpha subunit, N-terminal domain"/>
    <property type="match status" value="1"/>
</dbReference>
<evidence type="ECO:0000313" key="5">
    <source>
        <dbReference type="EMBL" id="NKC30636.1"/>
    </source>
</evidence>
<protein>
    <submittedName>
        <fullName evidence="5">FAD-dependent oxidoreductase</fullName>
    </submittedName>
</protein>
<dbReference type="InterPro" id="IPR006076">
    <property type="entry name" value="FAD-dep_OxRdtase"/>
</dbReference>
<proteinExistence type="predicted"/>
<dbReference type="Pfam" id="PF04324">
    <property type="entry name" value="Fer2_BFD"/>
    <property type="match status" value="1"/>
</dbReference>
<dbReference type="PRINTS" id="PR00411">
    <property type="entry name" value="PNDRDTASEI"/>
</dbReference>
<dbReference type="Pfam" id="PF13510">
    <property type="entry name" value="Fer2_4"/>
    <property type="match status" value="1"/>
</dbReference>
<accession>A0ABX1E0Q4</accession>
<sequence length="957" mass="97640">MRLTHAAIRPSAEAVGITFEGRPIPALPGETLAAALTAAGEFVFRYTQSGAPRGLHCGMGACYDCLVTIDGRANQRACLAKVTPGMVVQRAAPAEPAPLAAAPEGQAARLTCDVLVLGAGPAGLSAAIAAAEAGCQVIALDERDAPGGQYLKPLAPSHAHAAPDRQFRQGAALRARALAAGVTFHFGATVWGGFAPEDIGALVGGRALRFQPRRLVIALGAHERPVPIPGWTLPGVMTTGCLQTLARANRVSPGRVVIAGNGPLNLQLACELVEGGVQVAAVLEAAPNPGFAGLRQALRLAAAAPDLAWDGARYLAVLRRAGVPVIWGARPLAAEGPGRFAALRAATPRGEIRLEAEALALNLGFQPETGLARALGCAHQFRDFGLGRLETVTDAEGRTSLPGVFAIGDGAQVGGARIALARGRLAGLAAARDLRPGVAEDAATRRALHRAIGFQDALWRFFAVPEFDAATLADTTLVCRCEEVTAGTLRAAQAAGAGSLGAVKKATRAGMGRCQGRMCGATVARLVGAAEEAGWAAPRAPLKPVPAIALAMEKPEWLEGPAVQPAPILPTHHTPATGPAEACDVLVVGGGALGLSTALYSAREGLSVILAERGEPGQGATTGNAGSLHIQLHAYDSAGAEAGPESAAAQVLSIGPQSVALWREIATEAGETLGIRTEGGIMLAETPALLERLVAKVAMERAFGVDSRVLGANELMSVAPYLAPGFAGAAFCAPEGQMDPLRGLSALYALVRRAGVSVRSGTTIAAVAKEGAGFRAETAAGGVIRAGQVVNACGPWAGEFAAMLGAPIPVRAAVQQVMVTEAAGGEVMRHLVLHGSRHLSAKQGDAGHLVLGGAWPGVLDAAGRPRNLRESIEGNLFVAGTVLPALAGLQVIRAWTGLNVQVPGPILGADPRVQGLHHAVTFNGWTLGPVCGRLVAEGVRGGKGPGKPFSSARFRLS</sequence>